<feature type="domain" description="Guanylate cyclase" evidence="2">
    <location>
        <begin position="163"/>
        <end position="292"/>
    </location>
</feature>
<dbReference type="GO" id="GO:0009190">
    <property type="term" value="P:cyclic nucleotide biosynthetic process"/>
    <property type="evidence" value="ECO:0007669"/>
    <property type="project" value="InterPro"/>
</dbReference>
<reference evidence="3 4" key="1">
    <citation type="submission" date="2019-07" db="EMBL/GenBank/DDBJ databases">
        <title>Whole genome shotgun sequence of Chitinophaga cymbidii NBRC 109752.</title>
        <authorList>
            <person name="Hosoyama A."/>
            <person name="Uohara A."/>
            <person name="Ohji S."/>
            <person name="Ichikawa N."/>
        </authorList>
    </citation>
    <scope>NUCLEOTIDE SEQUENCE [LARGE SCALE GENOMIC DNA]</scope>
    <source>
        <strain evidence="3 4">NBRC 109752</strain>
    </source>
</reference>
<evidence type="ECO:0000313" key="3">
    <source>
        <dbReference type="EMBL" id="GEP98430.1"/>
    </source>
</evidence>
<accession>A0A512RRV6</accession>
<evidence type="ECO:0000259" key="2">
    <source>
        <dbReference type="PROSITE" id="PS50125"/>
    </source>
</evidence>
<evidence type="ECO:0000313" key="4">
    <source>
        <dbReference type="Proteomes" id="UP000321436"/>
    </source>
</evidence>
<dbReference type="RefSeq" id="WP_146866982.1">
    <property type="nucleotide sequence ID" value="NZ_BKAU01000006.1"/>
</dbReference>
<dbReference type="AlphaFoldDB" id="A0A512RRV6"/>
<dbReference type="InterPro" id="IPR001054">
    <property type="entry name" value="A/G_cyclase"/>
</dbReference>
<dbReference type="Gene3D" id="3.30.70.1230">
    <property type="entry name" value="Nucleotide cyclase"/>
    <property type="match status" value="1"/>
</dbReference>
<dbReference type="Pfam" id="PF00211">
    <property type="entry name" value="Guanylate_cyc"/>
    <property type="match status" value="1"/>
</dbReference>
<dbReference type="PROSITE" id="PS50125">
    <property type="entry name" value="GUANYLATE_CYCLASE_2"/>
    <property type="match status" value="1"/>
</dbReference>
<organism evidence="3 4">
    <name type="scientific">Chitinophaga cymbidii</name>
    <dbReference type="NCBI Taxonomy" id="1096750"/>
    <lineage>
        <taxon>Bacteria</taxon>
        <taxon>Pseudomonadati</taxon>
        <taxon>Bacteroidota</taxon>
        <taxon>Chitinophagia</taxon>
        <taxon>Chitinophagales</taxon>
        <taxon>Chitinophagaceae</taxon>
        <taxon>Chitinophaga</taxon>
    </lineage>
</organism>
<feature type="transmembrane region" description="Helical" evidence="1">
    <location>
        <begin position="12"/>
        <end position="32"/>
    </location>
</feature>
<protein>
    <recommendedName>
        <fullName evidence="2">Guanylate cyclase domain-containing protein</fullName>
    </recommendedName>
</protein>
<keyword evidence="1" id="KW-0472">Membrane</keyword>
<name>A0A512RRV6_9BACT</name>
<feature type="transmembrane region" description="Helical" evidence="1">
    <location>
        <begin position="52"/>
        <end position="74"/>
    </location>
</feature>
<gene>
    <name evidence="3" type="ORF">CCY01nite_46900</name>
</gene>
<dbReference type="InterPro" id="IPR029787">
    <property type="entry name" value="Nucleotide_cyclase"/>
</dbReference>
<dbReference type="SMART" id="SM00044">
    <property type="entry name" value="CYCc"/>
    <property type="match status" value="1"/>
</dbReference>
<comment type="caution">
    <text evidence="3">The sequence shown here is derived from an EMBL/GenBank/DDBJ whole genome shotgun (WGS) entry which is preliminary data.</text>
</comment>
<keyword evidence="1" id="KW-1133">Transmembrane helix</keyword>
<dbReference type="CDD" id="cd07302">
    <property type="entry name" value="CHD"/>
    <property type="match status" value="1"/>
</dbReference>
<dbReference type="SUPFAM" id="SSF55073">
    <property type="entry name" value="Nucleotide cyclase"/>
    <property type="match status" value="1"/>
</dbReference>
<dbReference type="InterPro" id="IPR050697">
    <property type="entry name" value="Adenylyl/Guanylyl_Cyclase_3/4"/>
</dbReference>
<keyword evidence="4" id="KW-1185">Reference proteome</keyword>
<dbReference type="Proteomes" id="UP000321436">
    <property type="component" value="Unassembled WGS sequence"/>
</dbReference>
<dbReference type="OrthoDB" id="9768499at2"/>
<proteinExistence type="predicted"/>
<dbReference type="GO" id="GO:0004016">
    <property type="term" value="F:adenylate cyclase activity"/>
    <property type="evidence" value="ECO:0007669"/>
    <property type="project" value="UniProtKB-ARBA"/>
</dbReference>
<dbReference type="GO" id="GO:0035556">
    <property type="term" value="P:intracellular signal transduction"/>
    <property type="evidence" value="ECO:0007669"/>
    <property type="project" value="InterPro"/>
</dbReference>
<sequence length="342" mass="38856">MNRRTVYKFRQLFIITAAWLVIGFLIAVYEHFVLFTNNSAGPAPGYSFLTSVLMNMGAGFIGAMVGGSALVFYVNVRYRDKSYGHTVIFVTLFFLFVVLLVNIVMRIFIEKPDSYRVLKNGLVWGIVVAVTQLFLQINSKFGQGVFWNFLRGKYNTPKEESRIFMFLDLNSSTTIAERLGDKKYHAFLKDLFSDITNPILDNKGEIYQYVGDEVIIAWKYENGIDNLKCIQCFFDIKEHLQRLNDKYLRQYDLTPAFKAGIHCGKVVAGEVGIIKRDITYSGDVLNTTSRIQGMCREFNAEVIVSADLAAELQLTGRYAVQALGAIRLKGKEKEMQLIALSR</sequence>
<dbReference type="EMBL" id="BKAU01000006">
    <property type="protein sequence ID" value="GEP98430.1"/>
    <property type="molecule type" value="Genomic_DNA"/>
</dbReference>
<dbReference type="PANTHER" id="PTHR43081:SF1">
    <property type="entry name" value="ADENYLATE CYCLASE, TERMINAL-DIFFERENTIATION SPECIFIC"/>
    <property type="match status" value="1"/>
</dbReference>
<feature type="transmembrane region" description="Helical" evidence="1">
    <location>
        <begin position="86"/>
        <end position="109"/>
    </location>
</feature>
<dbReference type="PANTHER" id="PTHR43081">
    <property type="entry name" value="ADENYLATE CYCLASE, TERMINAL-DIFFERENTIATION SPECIFIC-RELATED"/>
    <property type="match status" value="1"/>
</dbReference>
<evidence type="ECO:0000256" key="1">
    <source>
        <dbReference type="SAM" id="Phobius"/>
    </source>
</evidence>
<keyword evidence="1" id="KW-0812">Transmembrane</keyword>